<evidence type="ECO:0000313" key="10">
    <source>
        <dbReference type="Proteomes" id="UP001593833"/>
    </source>
</evidence>
<dbReference type="Gene3D" id="3.30.200.20">
    <property type="entry name" value="Phosphorylase Kinase, domain 1"/>
    <property type="match status" value="1"/>
</dbReference>
<accession>A0ABV6YLI1</accession>
<dbReference type="Proteomes" id="UP001593833">
    <property type="component" value="Unassembled WGS sequence"/>
</dbReference>
<organism evidence="9 10">
    <name type="scientific">Eiseniibacteriota bacterium</name>
    <dbReference type="NCBI Taxonomy" id="2212470"/>
    <lineage>
        <taxon>Bacteria</taxon>
        <taxon>Candidatus Eiseniibacteriota</taxon>
    </lineage>
</organism>
<keyword evidence="10" id="KW-1185">Reference proteome</keyword>
<evidence type="ECO:0000256" key="4">
    <source>
        <dbReference type="ARBA" id="ARBA00022840"/>
    </source>
</evidence>
<keyword evidence="1" id="KW-0808">Transferase</keyword>
<feature type="transmembrane region" description="Helical" evidence="6">
    <location>
        <begin position="333"/>
        <end position="356"/>
    </location>
</feature>
<dbReference type="SUPFAM" id="SSF48452">
    <property type="entry name" value="TPR-like"/>
    <property type="match status" value="2"/>
</dbReference>
<protein>
    <submittedName>
        <fullName evidence="9">Tetratricopeptide repeat protein</fullName>
    </submittedName>
</protein>
<evidence type="ECO:0000256" key="2">
    <source>
        <dbReference type="ARBA" id="ARBA00022741"/>
    </source>
</evidence>
<dbReference type="PROSITE" id="PS00108">
    <property type="entry name" value="PROTEIN_KINASE_ST"/>
    <property type="match status" value="1"/>
</dbReference>
<dbReference type="PANTHER" id="PTHR43289:SF6">
    <property type="entry name" value="SERINE_THREONINE-PROTEIN KINASE NEKL-3"/>
    <property type="match status" value="1"/>
</dbReference>
<dbReference type="InterPro" id="IPR008271">
    <property type="entry name" value="Ser/Thr_kinase_AS"/>
</dbReference>
<dbReference type="SUPFAM" id="SSF56112">
    <property type="entry name" value="Protein kinase-like (PK-like)"/>
    <property type="match status" value="1"/>
</dbReference>
<evidence type="ECO:0000259" key="7">
    <source>
        <dbReference type="PROSITE" id="PS50011"/>
    </source>
</evidence>
<reference evidence="9 10" key="1">
    <citation type="submission" date="2024-09" db="EMBL/GenBank/DDBJ databases">
        <authorList>
            <person name="D'Angelo T."/>
        </authorList>
    </citation>
    <scope>NUCLEOTIDE SEQUENCE [LARGE SCALE GENOMIC DNA]</scope>
    <source>
        <strain evidence="9">SAG AM-320-E07</strain>
    </source>
</reference>
<keyword evidence="6" id="KW-0812">Transmembrane</keyword>
<dbReference type="CDD" id="cd14014">
    <property type="entry name" value="STKc_PknB_like"/>
    <property type="match status" value="1"/>
</dbReference>
<feature type="domain" description="Protein kinase" evidence="7">
    <location>
        <begin position="35"/>
        <end position="318"/>
    </location>
</feature>
<dbReference type="InterPro" id="IPR000719">
    <property type="entry name" value="Prot_kinase_dom"/>
</dbReference>
<dbReference type="InterPro" id="IPR036249">
    <property type="entry name" value="Thioredoxin-like_sf"/>
</dbReference>
<dbReference type="Gene3D" id="1.25.40.10">
    <property type="entry name" value="Tetratricopeptide repeat domain"/>
    <property type="match status" value="1"/>
</dbReference>
<dbReference type="Pfam" id="PF00069">
    <property type="entry name" value="Pkinase"/>
    <property type="match status" value="1"/>
</dbReference>
<evidence type="ECO:0000256" key="1">
    <source>
        <dbReference type="ARBA" id="ARBA00022679"/>
    </source>
</evidence>
<feature type="compositionally biased region" description="Polar residues" evidence="5">
    <location>
        <begin position="1"/>
        <end position="15"/>
    </location>
</feature>
<name>A0ABV6YLI1_UNCEI</name>
<gene>
    <name evidence="9" type="ORF">ACFL6M_05490</name>
</gene>
<dbReference type="PANTHER" id="PTHR43289">
    <property type="entry name" value="MITOGEN-ACTIVATED PROTEIN KINASE KINASE KINASE 20-RELATED"/>
    <property type="match status" value="1"/>
</dbReference>
<feature type="domain" description="Thioredoxin" evidence="8">
    <location>
        <begin position="619"/>
        <end position="757"/>
    </location>
</feature>
<keyword evidence="6" id="KW-1133">Transmembrane helix</keyword>
<evidence type="ECO:0000259" key="8">
    <source>
        <dbReference type="PROSITE" id="PS51352"/>
    </source>
</evidence>
<dbReference type="SMART" id="SM00220">
    <property type="entry name" value="S_TKc"/>
    <property type="match status" value="1"/>
</dbReference>
<dbReference type="SUPFAM" id="SSF52833">
    <property type="entry name" value="Thioredoxin-like"/>
    <property type="match status" value="1"/>
</dbReference>
<evidence type="ECO:0000256" key="3">
    <source>
        <dbReference type="ARBA" id="ARBA00022777"/>
    </source>
</evidence>
<dbReference type="Gene3D" id="3.40.30.10">
    <property type="entry name" value="Glutaredoxin"/>
    <property type="match status" value="1"/>
</dbReference>
<evidence type="ECO:0000313" key="9">
    <source>
        <dbReference type="EMBL" id="MFC1573034.1"/>
    </source>
</evidence>
<comment type="caution">
    <text evidence="9">The sequence shown here is derived from an EMBL/GenBank/DDBJ whole genome shotgun (WGS) entry which is preliminary data.</text>
</comment>
<keyword evidence="4" id="KW-0067">ATP-binding</keyword>
<keyword evidence="3" id="KW-0418">Kinase</keyword>
<keyword evidence="6" id="KW-0472">Membrane</keyword>
<dbReference type="PROSITE" id="PS50011">
    <property type="entry name" value="PROTEIN_KINASE_DOM"/>
    <property type="match status" value="1"/>
</dbReference>
<dbReference type="CDD" id="cd02966">
    <property type="entry name" value="TlpA_like_family"/>
    <property type="match status" value="1"/>
</dbReference>
<keyword evidence="2" id="KW-0547">Nucleotide-binding</keyword>
<evidence type="ECO:0000256" key="6">
    <source>
        <dbReference type="SAM" id="Phobius"/>
    </source>
</evidence>
<feature type="region of interest" description="Disordered" evidence="5">
    <location>
        <begin position="1"/>
        <end position="24"/>
    </location>
</feature>
<dbReference type="Pfam" id="PF13424">
    <property type="entry name" value="TPR_12"/>
    <property type="match status" value="2"/>
</dbReference>
<dbReference type="InterPro" id="IPR011009">
    <property type="entry name" value="Kinase-like_dom_sf"/>
</dbReference>
<dbReference type="InterPro" id="IPR011990">
    <property type="entry name" value="TPR-like_helical_dom_sf"/>
</dbReference>
<dbReference type="InterPro" id="IPR013766">
    <property type="entry name" value="Thioredoxin_domain"/>
</dbReference>
<dbReference type="EMBL" id="JBHPKH010000064">
    <property type="protein sequence ID" value="MFC1573034.1"/>
    <property type="molecule type" value="Genomic_DNA"/>
</dbReference>
<proteinExistence type="predicted"/>
<evidence type="ECO:0000256" key="5">
    <source>
        <dbReference type="SAM" id="MobiDB-lite"/>
    </source>
</evidence>
<dbReference type="PROSITE" id="PS51352">
    <property type="entry name" value="THIOREDOXIN_2"/>
    <property type="match status" value="1"/>
</dbReference>
<sequence>MNADTQDLTKAQEPTASDAKTRLPAEGPGSVIGCFTLRRIIASGGMGTVYEAIQDHPRRPVAIKVMKKGLTSSSALRRFEFEAQLLGRLRHPGVAEVYEAGTHDDGSGPVPYFAMEYVPNASSITAFADAKNLDSRARLQLFAKVCDAVQHGHQKGIVHRDLKPDNIIVGHDGQSKIIDFGVARATDSDLAFATQQTNVGQLVGTLQYMSPEQVDADPHDIDIRSDVYSLGIILYELLVGRLPYNVADIPPLETVRRIRDESPARLGSVNRRLAGDVETIVHKALEKERERRYQSAGELAADIRRNLDRQPIAAHPPTLFYTLSVFARRNRGLVGSLAAVFVVLVLGVVTSTALYLRAETQRIEAKRQADRALNAVGFVNDMVKTANPAGVGEKVMIADLLDRYGERVGAAFPDDPEIEATIRTSIGECYTFLDLYETRGKAQSYKQAARSHLETAVNLRRRVHGPEHPEVLEAMEVYADLLSRQGKHHDAEAIFRDVLTVRRSSLGEDDPETIMAQENIAVILEAQGRYEDAERITREVLERRREVFGEEHPETLVAMMLLAEVLQSRGELSAAEALARTIHTTRIRVSGEDHGQTRSARRLLAGILLVESKVEEAQGLYGDRMLPGAMGVDHWLQGESNPEAGPLTMIVALESWCPYSAQAMPRLQEIYEAYQNKGLEMIGLTQITRSSTEEKVRALVQEFGITFPIAKVNENVPSDLYPGNVPHAVIAKEATIVWRGHPANIPFDAFKGILAAK</sequence>
<dbReference type="Gene3D" id="1.10.510.10">
    <property type="entry name" value="Transferase(Phosphotransferase) domain 1"/>
    <property type="match status" value="1"/>
</dbReference>